<keyword evidence="1" id="KW-1133">Transmembrane helix</keyword>
<evidence type="ECO:0000313" key="2">
    <source>
        <dbReference type="EMBL" id="DAD98403.1"/>
    </source>
</evidence>
<dbReference type="EMBL" id="BK015261">
    <property type="protein sequence ID" value="DAD98403.1"/>
    <property type="molecule type" value="Genomic_DNA"/>
</dbReference>
<evidence type="ECO:0000256" key="1">
    <source>
        <dbReference type="SAM" id="Phobius"/>
    </source>
</evidence>
<proteinExistence type="predicted"/>
<organism evidence="2">
    <name type="scientific">CrAss-like virus sp. ctWDt29</name>
    <dbReference type="NCBI Taxonomy" id="2825836"/>
    <lineage>
        <taxon>Viruses</taxon>
        <taxon>Duplodnaviria</taxon>
        <taxon>Heunggongvirae</taxon>
        <taxon>Uroviricota</taxon>
        <taxon>Caudoviricetes</taxon>
        <taxon>Crassvirales</taxon>
    </lineage>
</organism>
<name>A0A8S5NWN3_9CAUD</name>
<reference evidence="2" key="1">
    <citation type="journal article" date="2021" name="Proc. Natl. Acad. Sci. U.S.A.">
        <title>A Catalog of Tens of Thousands of Viruses from Human Metagenomes Reveals Hidden Associations with Chronic Diseases.</title>
        <authorList>
            <person name="Tisza M.J."/>
            <person name="Buck C.B."/>
        </authorList>
    </citation>
    <scope>NUCLEOTIDE SEQUENCE</scope>
    <source>
        <strain evidence="2">CtWDt29</strain>
    </source>
</reference>
<keyword evidence="1" id="KW-0812">Transmembrane</keyword>
<keyword evidence="1" id="KW-0472">Membrane</keyword>
<accession>A0A8S5NWN3</accession>
<protein>
    <submittedName>
        <fullName evidence="2">Uncharacterized protein</fullName>
    </submittedName>
</protein>
<feature type="transmembrane region" description="Helical" evidence="1">
    <location>
        <begin position="34"/>
        <end position="53"/>
    </location>
</feature>
<sequence length="55" mass="6184">MRILLFSIILERVQTIYLRLSDGLPSILIGLSRLLNSITISVFVTISLITLIINL</sequence>